<dbReference type="InterPro" id="IPR003593">
    <property type="entry name" value="AAA+_ATPase"/>
</dbReference>
<dbReference type="GO" id="GO:0005524">
    <property type="term" value="F:ATP binding"/>
    <property type="evidence" value="ECO:0007669"/>
    <property type="project" value="UniProtKB-KW"/>
</dbReference>
<dbReference type="InterPro" id="IPR042197">
    <property type="entry name" value="Apaf_helical"/>
</dbReference>
<reference evidence="6" key="1">
    <citation type="submission" date="2025-08" db="UniProtKB">
        <authorList>
            <consortium name="RefSeq"/>
        </authorList>
    </citation>
    <scope>IDENTIFICATION</scope>
</reference>
<dbReference type="Gene3D" id="1.10.10.10">
    <property type="entry name" value="Winged helix-like DNA-binding domain superfamily/Winged helix DNA-binding domain"/>
    <property type="match status" value="1"/>
</dbReference>
<evidence type="ECO:0000259" key="4">
    <source>
        <dbReference type="SMART" id="SM00382"/>
    </source>
</evidence>
<dbReference type="Proteomes" id="UP001515500">
    <property type="component" value="Chromosome 21"/>
</dbReference>
<dbReference type="FunFam" id="3.40.50.300:FF:001091">
    <property type="entry name" value="Probable disease resistance protein At1g61300"/>
    <property type="match status" value="1"/>
</dbReference>
<dbReference type="FunFam" id="1.10.10.10:FF:000322">
    <property type="entry name" value="Probable disease resistance protein At1g63360"/>
    <property type="match status" value="1"/>
</dbReference>
<dbReference type="Gene3D" id="1.10.8.430">
    <property type="entry name" value="Helical domain of apoptotic protease-activating factors"/>
    <property type="match status" value="1"/>
</dbReference>
<gene>
    <name evidence="6" type="primary">LOC120252596</name>
</gene>
<name>A0AB40APJ9_DIOCR</name>
<dbReference type="InterPro" id="IPR027417">
    <property type="entry name" value="P-loop_NTPase"/>
</dbReference>
<proteinExistence type="predicted"/>
<dbReference type="SMART" id="SM00382">
    <property type="entry name" value="AAA"/>
    <property type="match status" value="1"/>
</dbReference>
<dbReference type="InterPro" id="IPR036388">
    <property type="entry name" value="WH-like_DNA-bd_sf"/>
</dbReference>
<dbReference type="InterPro" id="IPR050905">
    <property type="entry name" value="Plant_NBS-LRR"/>
</dbReference>
<keyword evidence="3" id="KW-0547">Nucleotide-binding</keyword>
<keyword evidence="5" id="KW-1185">Reference proteome</keyword>
<accession>A0AB40APJ9</accession>
<dbReference type="GeneID" id="120252596"/>
<protein>
    <submittedName>
        <fullName evidence="6">Disease resistance protein UNI-like</fullName>
    </submittedName>
</protein>
<dbReference type="Gene3D" id="3.40.50.300">
    <property type="entry name" value="P-loop containing nucleotide triphosphate hydrolases"/>
    <property type="match status" value="1"/>
</dbReference>
<dbReference type="GO" id="GO:0042742">
    <property type="term" value="P:defense response to bacterium"/>
    <property type="evidence" value="ECO:0007669"/>
    <property type="project" value="UniProtKB-ARBA"/>
</dbReference>
<keyword evidence="1" id="KW-0677">Repeat</keyword>
<feature type="domain" description="AAA+ ATPase" evidence="4">
    <location>
        <begin position="169"/>
        <end position="308"/>
    </location>
</feature>
<dbReference type="FunFam" id="1.10.8.430:FF:000003">
    <property type="entry name" value="Probable disease resistance protein At5g66910"/>
    <property type="match status" value="1"/>
</dbReference>
<dbReference type="AlphaFoldDB" id="A0AB40APJ9"/>
<dbReference type="GO" id="GO:0002758">
    <property type="term" value="P:innate immune response-activating signaling pathway"/>
    <property type="evidence" value="ECO:0007669"/>
    <property type="project" value="UniProtKB-ARBA"/>
</dbReference>
<dbReference type="PANTHER" id="PTHR33463">
    <property type="entry name" value="NB-ARC DOMAIN-CONTAINING PROTEIN-RELATED"/>
    <property type="match status" value="1"/>
</dbReference>
<sequence length="490" mass="56156">MDFVGKLCIGAVCSCIQSPVESEGMGHIFCTKEKLDSLDSPMEALMARKRDFETQLDIPCSSRQRPSYQLQLCLEKVSEKDEEVKQLKDKFGKQGCIFGTCYLNCYSRYRTSRDAMVLLNEINELKEEQLQVSFVEEQPPIPVPASLKVVGRGIGSNLDVTRSYLADETVGMVGIWGMGGVGKTTLLRKIYNSLLDDENTGFNYVILVVATKDVQLEKLREEIATKLQLISSSSKEGISNFLKTKNFVLLLDDIWVVVDLVELGIPHPHSNDNSTKQYKRKVIFTTRSEELCTKMRANEKIKVECLEPQEAWDLFKENVNLDVIESDVRMKEIARQVMNECRGLPLTLILIGKAMSNKKNFEEWDYVLRSMRKSKTSIIQDVEKSLYPTLEISYDNLPNKLYKDCFLYISLWPRGVGISNEDIIDFWIGLGLIHEFDNLREAYGHGQYILRLLEAACLLEPYEKAYMEFQKDLRLHDVIRDMALWIVAKV</sequence>
<keyword evidence="2" id="KW-0611">Plant defense</keyword>
<dbReference type="PRINTS" id="PR00364">
    <property type="entry name" value="DISEASERSIST"/>
</dbReference>
<evidence type="ECO:0000256" key="3">
    <source>
        <dbReference type="ARBA" id="ARBA00022840"/>
    </source>
</evidence>
<evidence type="ECO:0000313" key="5">
    <source>
        <dbReference type="Proteomes" id="UP001515500"/>
    </source>
</evidence>
<dbReference type="SUPFAM" id="SSF52540">
    <property type="entry name" value="P-loop containing nucleoside triphosphate hydrolases"/>
    <property type="match status" value="1"/>
</dbReference>
<evidence type="ECO:0000313" key="6">
    <source>
        <dbReference type="RefSeq" id="XP_039116713.1"/>
    </source>
</evidence>
<evidence type="ECO:0000256" key="1">
    <source>
        <dbReference type="ARBA" id="ARBA00022737"/>
    </source>
</evidence>
<organism evidence="5 6">
    <name type="scientific">Dioscorea cayennensis subsp. rotundata</name>
    <name type="common">White Guinea yam</name>
    <name type="synonym">Dioscorea rotundata</name>
    <dbReference type="NCBI Taxonomy" id="55577"/>
    <lineage>
        <taxon>Eukaryota</taxon>
        <taxon>Viridiplantae</taxon>
        <taxon>Streptophyta</taxon>
        <taxon>Embryophyta</taxon>
        <taxon>Tracheophyta</taxon>
        <taxon>Spermatophyta</taxon>
        <taxon>Magnoliopsida</taxon>
        <taxon>Liliopsida</taxon>
        <taxon>Dioscoreales</taxon>
        <taxon>Dioscoreaceae</taxon>
        <taxon>Dioscorea</taxon>
    </lineage>
</organism>
<evidence type="ECO:0000256" key="2">
    <source>
        <dbReference type="ARBA" id="ARBA00022821"/>
    </source>
</evidence>
<keyword evidence="3" id="KW-0067">ATP-binding</keyword>
<dbReference type="GO" id="GO:0009626">
    <property type="term" value="P:plant-type hypersensitive response"/>
    <property type="evidence" value="ECO:0007669"/>
    <property type="project" value="UniProtKB-ARBA"/>
</dbReference>
<dbReference type="RefSeq" id="XP_039116713.1">
    <property type="nucleotide sequence ID" value="XM_039260779.1"/>
</dbReference>
<dbReference type="Pfam" id="PF00931">
    <property type="entry name" value="NB-ARC"/>
    <property type="match status" value="1"/>
</dbReference>
<dbReference type="InterPro" id="IPR002182">
    <property type="entry name" value="NB-ARC"/>
</dbReference>
<dbReference type="GO" id="GO:0043531">
    <property type="term" value="F:ADP binding"/>
    <property type="evidence" value="ECO:0007669"/>
    <property type="project" value="InterPro"/>
</dbReference>